<dbReference type="InterPro" id="IPR025979">
    <property type="entry name" value="ChrR-like_cupin_dom"/>
</dbReference>
<dbReference type="SUPFAM" id="SSF51182">
    <property type="entry name" value="RmlC-like cupins"/>
    <property type="match status" value="1"/>
</dbReference>
<dbReference type="InterPro" id="IPR014710">
    <property type="entry name" value="RmlC-like_jellyroll"/>
</dbReference>
<dbReference type="Pfam" id="PF12973">
    <property type="entry name" value="Cupin_7"/>
    <property type="match status" value="1"/>
</dbReference>
<evidence type="ECO:0000313" key="3">
    <source>
        <dbReference type="Proteomes" id="UP000503162"/>
    </source>
</evidence>
<dbReference type="RefSeq" id="WP_166228371.1">
    <property type="nucleotide sequence ID" value="NZ_CP049989.1"/>
</dbReference>
<protein>
    <submittedName>
        <fullName evidence="2">Anti-sigma factor</fullName>
    </submittedName>
</protein>
<dbReference type="KEGG" id="hcz:G9Q37_15005"/>
<reference evidence="2 3" key="1">
    <citation type="submission" date="2020-03" db="EMBL/GenBank/DDBJ databases">
        <title>Hydrogenophaga sp. nov. isolated from cyanobacterial mat.</title>
        <authorList>
            <person name="Thorat V."/>
            <person name="Kirdat K."/>
            <person name="Tiwarekar B."/>
            <person name="Costa E.D."/>
            <person name="Yadav A."/>
        </authorList>
    </citation>
    <scope>NUCLEOTIDE SEQUENCE [LARGE SCALE GENOMIC DNA]</scope>
    <source>
        <strain evidence="2 3">BA0156</strain>
    </source>
</reference>
<dbReference type="EMBL" id="CP049989">
    <property type="protein sequence ID" value="QIM53370.1"/>
    <property type="molecule type" value="Genomic_DNA"/>
</dbReference>
<sequence>MSTLAAPALPDDVRTPGWIAGHRVQPGVYAYDLEALPWRTTPRGTAREKAVRRDEAAGLFLGLISFDPMSRSGVHQHRGTASSYFLSGELVDYQCTTRAGAVGINLAGATHDAVTYGGCTLFSRLEGGVVIEPDGAAIHPHARKTVVSNDAPFNPPDITVVLDEVVPVASPFAGVSRRAVFDYAGTGHDRRICALQLWPGARLDALQHRGLTDWFLLAGDLSVGGTRIAGPAVVVIEPGSEVSVCSTFGCTLLAWAEGPAHAGGDARLEPYGF</sequence>
<feature type="domain" description="ChrR-like cupin" evidence="1">
    <location>
        <begin position="31"/>
        <end position="124"/>
    </location>
</feature>
<proteinExistence type="predicted"/>
<name>A0A6G8IK55_9BURK</name>
<gene>
    <name evidence="2" type="ORF">G9Q37_15005</name>
</gene>
<evidence type="ECO:0000313" key="2">
    <source>
        <dbReference type="EMBL" id="QIM53370.1"/>
    </source>
</evidence>
<organism evidence="2 3">
    <name type="scientific">Hydrogenophaga crocea</name>
    <dbReference type="NCBI Taxonomy" id="2716225"/>
    <lineage>
        <taxon>Bacteria</taxon>
        <taxon>Pseudomonadati</taxon>
        <taxon>Pseudomonadota</taxon>
        <taxon>Betaproteobacteria</taxon>
        <taxon>Burkholderiales</taxon>
        <taxon>Comamonadaceae</taxon>
        <taxon>Hydrogenophaga</taxon>
    </lineage>
</organism>
<dbReference type="AlphaFoldDB" id="A0A6G8IK55"/>
<dbReference type="Proteomes" id="UP000503162">
    <property type="component" value="Chromosome"/>
</dbReference>
<evidence type="ECO:0000259" key="1">
    <source>
        <dbReference type="Pfam" id="PF12973"/>
    </source>
</evidence>
<dbReference type="Gene3D" id="2.60.120.10">
    <property type="entry name" value="Jelly Rolls"/>
    <property type="match status" value="2"/>
</dbReference>
<dbReference type="InterPro" id="IPR011051">
    <property type="entry name" value="RmlC_Cupin_sf"/>
</dbReference>
<accession>A0A6G8IK55</accession>
<keyword evidence="3" id="KW-1185">Reference proteome</keyword>